<feature type="compositionally biased region" description="Basic and acidic residues" evidence="2">
    <location>
        <begin position="66"/>
        <end position="75"/>
    </location>
</feature>
<reference evidence="4 5" key="1">
    <citation type="journal article" date="2015" name="Environ. Microbiol.">
        <title>Metagenome sequence of Elaphomyces granulatus from sporocarp tissue reveals Ascomycota ectomycorrhizal fingerprints of genome expansion and a Proteobacteria-rich microbiome.</title>
        <authorList>
            <person name="Quandt C.A."/>
            <person name="Kohler A."/>
            <person name="Hesse C.N."/>
            <person name="Sharpton T.J."/>
            <person name="Martin F."/>
            <person name="Spatafora J.W."/>
        </authorList>
    </citation>
    <scope>NUCLEOTIDE SEQUENCE [LARGE SCALE GENOMIC DNA]</scope>
    <source>
        <strain evidence="4 5">OSC145934</strain>
    </source>
</reference>
<gene>
    <name evidence="4" type="ORF">Egran_02203</name>
</gene>
<feature type="region of interest" description="Disordered" evidence="2">
    <location>
        <begin position="466"/>
        <end position="491"/>
    </location>
</feature>
<feature type="compositionally biased region" description="Acidic residues" evidence="2">
    <location>
        <begin position="36"/>
        <end position="47"/>
    </location>
</feature>
<dbReference type="PROSITE" id="PS50966">
    <property type="entry name" value="ZF_SWIM"/>
    <property type="match status" value="1"/>
</dbReference>
<evidence type="ECO:0000256" key="1">
    <source>
        <dbReference type="PROSITE-ProRule" id="PRU00325"/>
    </source>
</evidence>
<dbReference type="InterPro" id="IPR007527">
    <property type="entry name" value="Znf_SWIM"/>
</dbReference>
<dbReference type="Proteomes" id="UP000243515">
    <property type="component" value="Unassembled WGS sequence"/>
</dbReference>
<evidence type="ECO:0000313" key="5">
    <source>
        <dbReference type="Proteomes" id="UP000243515"/>
    </source>
</evidence>
<dbReference type="AlphaFoldDB" id="A0A232M140"/>
<feature type="compositionally biased region" description="Acidic residues" evidence="2">
    <location>
        <begin position="55"/>
        <end position="65"/>
    </location>
</feature>
<evidence type="ECO:0000313" key="4">
    <source>
        <dbReference type="EMBL" id="OXV10034.1"/>
    </source>
</evidence>
<evidence type="ECO:0000256" key="2">
    <source>
        <dbReference type="SAM" id="MobiDB-lite"/>
    </source>
</evidence>
<keyword evidence="1" id="KW-0863">Zinc-finger</keyword>
<comment type="caution">
    <text evidence="4">The sequence shown here is derived from an EMBL/GenBank/DDBJ whole genome shotgun (WGS) entry which is preliminary data.</text>
</comment>
<feature type="domain" description="SWIM-type" evidence="3">
    <location>
        <begin position="124"/>
        <end position="167"/>
    </location>
</feature>
<dbReference type="EMBL" id="NPHW01003171">
    <property type="protein sequence ID" value="OXV10034.1"/>
    <property type="molecule type" value="Genomic_DNA"/>
</dbReference>
<name>A0A232M140_9EURO</name>
<sequence length="491" mass="55619">MSPPTKQLGKLSIGGNMSVTRFQASTVRPRKYNDDDKSDDNDYNSDSDSDHDNDQQDDDDDNDASGEEHMSEDLNSKPLASTVRAASQIVYNLEGLAMTSRMRALAGLTGKYDVVYCRESPDVYEFQLSERPRVQIRPNKLQCNCSEFESRLDLACRHIYWLVDQLYHCIQPHTPSRQVPLSSEGHSPDLPPIDELLGENLMAVAEKLDWQYVPSVVSPRSSPDRVGLSREDKVRDIMSAFNECTFPEEFRLDLVETMGESRTPEQCVVQGDFEATMFRLSVHDDNVYTSLRKAMPTGACAAIYFDKVQKRLRKIFAAFDLYRETGQLSADGTWMEVQHVVQLLRQLVERIRVNISLRIPYGLKGAAGALVALLQEICSRNIDAFEGNRWGRVPQHGEDEDDQNLYEQLIGQPKFQGYFVLDVLEELPPNLLRHYVSNLNEILNKIEINPPSETYIRKLKGLIHDAENGSSASRQKRPATDPSGGNQKRAK</sequence>
<dbReference type="OrthoDB" id="5387895at2759"/>
<keyword evidence="1" id="KW-0862">Zinc</keyword>
<keyword evidence="5" id="KW-1185">Reference proteome</keyword>
<proteinExistence type="predicted"/>
<organism evidence="4 5">
    <name type="scientific">Elaphomyces granulatus</name>
    <dbReference type="NCBI Taxonomy" id="519963"/>
    <lineage>
        <taxon>Eukaryota</taxon>
        <taxon>Fungi</taxon>
        <taxon>Dikarya</taxon>
        <taxon>Ascomycota</taxon>
        <taxon>Pezizomycotina</taxon>
        <taxon>Eurotiomycetes</taxon>
        <taxon>Eurotiomycetidae</taxon>
        <taxon>Eurotiales</taxon>
        <taxon>Elaphomycetaceae</taxon>
        <taxon>Elaphomyces</taxon>
    </lineage>
</organism>
<feature type="region of interest" description="Disordered" evidence="2">
    <location>
        <begin position="1"/>
        <end position="79"/>
    </location>
</feature>
<feature type="compositionally biased region" description="Polar residues" evidence="2">
    <location>
        <begin position="15"/>
        <end position="26"/>
    </location>
</feature>
<protein>
    <recommendedName>
        <fullName evidence="3">SWIM-type domain-containing protein</fullName>
    </recommendedName>
</protein>
<evidence type="ECO:0000259" key="3">
    <source>
        <dbReference type="PROSITE" id="PS50966"/>
    </source>
</evidence>
<accession>A0A232M140</accession>
<dbReference type="GO" id="GO:0008270">
    <property type="term" value="F:zinc ion binding"/>
    <property type="evidence" value="ECO:0007669"/>
    <property type="project" value="UniProtKB-KW"/>
</dbReference>
<keyword evidence="1" id="KW-0479">Metal-binding</keyword>